<reference evidence="4 5" key="1">
    <citation type="journal article" date="2020" name="ISME J.">
        <title>Uncovering the hidden diversity of litter-decomposition mechanisms in mushroom-forming fungi.</title>
        <authorList>
            <person name="Floudas D."/>
            <person name="Bentzer J."/>
            <person name="Ahren D."/>
            <person name="Johansson T."/>
            <person name="Persson P."/>
            <person name="Tunlid A."/>
        </authorList>
    </citation>
    <scope>NUCLEOTIDE SEQUENCE [LARGE SCALE GENOMIC DNA]</scope>
    <source>
        <strain evidence="4 5">CBS 175.51</strain>
    </source>
</reference>
<keyword evidence="2" id="KW-0378">Hydrolase</keyword>
<dbReference type="PANTHER" id="PTHR43433">
    <property type="entry name" value="HYDROLASE, ALPHA/BETA FOLD FAMILY PROTEIN"/>
    <property type="match status" value="1"/>
</dbReference>
<sequence>MALYTDGTVPFLVDGEEFKTYYRIYGSLSDTSLPPLIALHGGPGIVSYYLSPLSKLFERNERQPVVLYDQVGNGRSSHFPEKGAEFITIKLYVDELANLIDKLDLKEYHILGHSFGGCLGAEFEAERHPAGLKSLILTNTLVDMRLFYQSHAERLATFENAEELKQAFAKGASDPKAYREALNTFNERWSLRHFKERPLPDDIDPFVWLFGDEEKGIKGDRTVVDKMVEDKKWSIVGRIHLIKVPVLLITATDDMIQSYAAEPFFWEAQKKKVDYTEIEYFAEQAFLELNVSKTKSVLFGARGPPLNNLTLRNGEADIEFVSKYRYGGVFFSAKVGSDLFLPHYQPIVSKYCTTCFD</sequence>
<evidence type="ECO:0000256" key="1">
    <source>
        <dbReference type="ARBA" id="ARBA00010088"/>
    </source>
</evidence>
<dbReference type="GO" id="GO:0008233">
    <property type="term" value="F:peptidase activity"/>
    <property type="evidence" value="ECO:0007669"/>
    <property type="project" value="InterPro"/>
</dbReference>
<proteinExistence type="inferred from homology"/>
<evidence type="ECO:0000256" key="2">
    <source>
        <dbReference type="ARBA" id="ARBA00022801"/>
    </source>
</evidence>
<comment type="similarity">
    <text evidence="1">Belongs to the peptidase S33 family.</text>
</comment>
<dbReference type="PANTHER" id="PTHR43433:SF5">
    <property type="entry name" value="AB HYDROLASE-1 DOMAIN-CONTAINING PROTEIN"/>
    <property type="match status" value="1"/>
</dbReference>
<dbReference type="AlphaFoldDB" id="A0A8H5FGI2"/>
<dbReference type="InterPro" id="IPR002410">
    <property type="entry name" value="Peptidase_S33"/>
</dbReference>
<dbReference type="InterPro" id="IPR000073">
    <property type="entry name" value="AB_hydrolase_1"/>
</dbReference>
<dbReference type="GO" id="GO:0006508">
    <property type="term" value="P:proteolysis"/>
    <property type="evidence" value="ECO:0007669"/>
    <property type="project" value="InterPro"/>
</dbReference>
<feature type="domain" description="AB hydrolase-1" evidence="3">
    <location>
        <begin position="34"/>
        <end position="168"/>
    </location>
</feature>
<evidence type="ECO:0000313" key="5">
    <source>
        <dbReference type="Proteomes" id="UP000541558"/>
    </source>
</evidence>
<organism evidence="4 5">
    <name type="scientific">Ephemerocybe angulata</name>
    <dbReference type="NCBI Taxonomy" id="980116"/>
    <lineage>
        <taxon>Eukaryota</taxon>
        <taxon>Fungi</taxon>
        <taxon>Dikarya</taxon>
        <taxon>Basidiomycota</taxon>
        <taxon>Agaricomycotina</taxon>
        <taxon>Agaricomycetes</taxon>
        <taxon>Agaricomycetidae</taxon>
        <taxon>Agaricales</taxon>
        <taxon>Agaricineae</taxon>
        <taxon>Psathyrellaceae</taxon>
        <taxon>Ephemerocybe</taxon>
    </lineage>
</organism>
<dbReference type="Proteomes" id="UP000541558">
    <property type="component" value="Unassembled WGS sequence"/>
</dbReference>
<dbReference type="SUPFAM" id="SSF53474">
    <property type="entry name" value="alpha/beta-Hydrolases"/>
    <property type="match status" value="1"/>
</dbReference>
<evidence type="ECO:0000313" key="4">
    <source>
        <dbReference type="EMBL" id="KAF5336340.1"/>
    </source>
</evidence>
<gene>
    <name evidence="4" type="ORF">D9611_006753</name>
</gene>
<name>A0A8H5FGI2_9AGAR</name>
<dbReference type="PRINTS" id="PR00793">
    <property type="entry name" value="PROAMNOPTASE"/>
</dbReference>
<accession>A0A8H5FGI2</accession>
<dbReference type="EMBL" id="JAACJK010000058">
    <property type="protein sequence ID" value="KAF5336340.1"/>
    <property type="molecule type" value="Genomic_DNA"/>
</dbReference>
<dbReference type="Pfam" id="PF00561">
    <property type="entry name" value="Abhydrolase_1"/>
    <property type="match status" value="1"/>
</dbReference>
<keyword evidence="5" id="KW-1185">Reference proteome</keyword>
<dbReference type="Gene3D" id="3.40.50.1820">
    <property type="entry name" value="alpha/beta hydrolase"/>
    <property type="match status" value="1"/>
</dbReference>
<protein>
    <recommendedName>
        <fullName evidence="3">AB hydrolase-1 domain-containing protein</fullName>
    </recommendedName>
</protein>
<dbReference type="InterPro" id="IPR029058">
    <property type="entry name" value="AB_hydrolase_fold"/>
</dbReference>
<evidence type="ECO:0000259" key="3">
    <source>
        <dbReference type="Pfam" id="PF00561"/>
    </source>
</evidence>
<dbReference type="InterPro" id="IPR050471">
    <property type="entry name" value="AB_hydrolase"/>
</dbReference>
<dbReference type="OrthoDB" id="190201at2759"/>
<comment type="caution">
    <text evidence="4">The sequence shown here is derived from an EMBL/GenBank/DDBJ whole genome shotgun (WGS) entry which is preliminary data.</text>
</comment>